<comment type="caution">
    <text evidence="2">The sequence shown here is derived from an EMBL/GenBank/DDBJ whole genome shotgun (WGS) entry which is preliminary data.</text>
</comment>
<keyword evidence="3" id="KW-1185">Reference proteome</keyword>
<sequence length="140" mass="15353">MKWMRERDLLIAQTMAFVQSVTGKPPEAEKTVATSVTVLSVGPSEPTRSAPPLSDMEALLAETTPVAKAPREAPSEISRPAPVPHPSLPDDFQSEIKARVASFRAHQERFNREREAYCTATMAKVHAALREGEHPARPAK</sequence>
<dbReference type="AlphaFoldDB" id="A0A7Y4GNB0"/>
<protein>
    <submittedName>
        <fullName evidence="2">Uncharacterized protein</fullName>
    </submittedName>
</protein>
<evidence type="ECO:0000313" key="3">
    <source>
        <dbReference type="Proteomes" id="UP000544122"/>
    </source>
</evidence>
<evidence type="ECO:0000256" key="1">
    <source>
        <dbReference type="SAM" id="MobiDB-lite"/>
    </source>
</evidence>
<accession>A0A7Y4GNB0</accession>
<feature type="region of interest" description="Disordered" evidence="1">
    <location>
        <begin position="65"/>
        <end position="91"/>
    </location>
</feature>
<proteinExistence type="predicted"/>
<dbReference type="EMBL" id="JAAVLX010000002">
    <property type="protein sequence ID" value="NOJ38811.1"/>
    <property type="molecule type" value="Genomic_DNA"/>
</dbReference>
<dbReference type="Proteomes" id="UP000544122">
    <property type="component" value="Unassembled WGS sequence"/>
</dbReference>
<evidence type="ECO:0000313" key="2">
    <source>
        <dbReference type="EMBL" id="NOJ38811.1"/>
    </source>
</evidence>
<dbReference type="RefSeq" id="WP_171578111.1">
    <property type="nucleotide sequence ID" value="NZ_JAAVLX010000002.1"/>
</dbReference>
<reference evidence="2 3" key="1">
    <citation type="submission" date="2020-03" db="EMBL/GenBank/DDBJ databases">
        <title>Bradyrhizobium diversity isolated from nodules of Indigofera sp.</title>
        <authorList>
            <person name="Klepa M."/>
            <person name="Helene L."/>
            <person name="Hungria M."/>
        </authorList>
    </citation>
    <scope>NUCLEOTIDE SEQUENCE [LARGE SCALE GENOMIC DNA]</scope>
    <source>
        <strain evidence="2 3">WSM 1791</strain>
    </source>
</reference>
<gene>
    <name evidence="2" type="ORF">HCN58_04155</name>
</gene>
<organism evidence="2 3">
    <name type="scientific">Bradyrhizobium australiense</name>
    <dbReference type="NCBI Taxonomy" id="2721161"/>
    <lineage>
        <taxon>Bacteria</taxon>
        <taxon>Pseudomonadati</taxon>
        <taxon>Pseudomonadota</taxon>
        <taxon>Alphaproteobacteria</taxon>
        <taxon>Hyphomicrobiales</taxon>
        <taxon>Nitrobacteraceae</taxon>
        <taxon>Bradyrhizobium</taxon>
    </lineage>
</organism>
<name>A0A7Y4GNB0_9BRAD</name>